<dbReference type="AlphaFoldDB" id="X0SQK3"/>
<proteinExistence type="predicted"/>
<name>X0SQK3_9ZZZZ</name>
<evidence type="ECO:0000313" key="2">
    <source>
        <dbReference type="EMBL" id="GAF78162.1"/>
    </source>
</evidence>
<evidence type="ECO:0000256" key="1">
    <source>
        <dbReference type="SAM" id="Phobius"/>
    </source>
</evidence>
<feature type="transmembrane region" description="Helical" evidence="1">
    <location>
        <begin position="12"/>
        <end position="29"/>
    </location>
</feature>
<organism evidence="2">
    <name type="scientific">marine sediment metagenome</name>
    <dbReference type="NCBI Taxonomy" id="412755"/>
    <lineage>
        <taxon>unclassified sequences</taxon>
        <taxon>metagenomes</taxon>
        <taxon>ecological metagenomes</taxon>
    </lineage>
</organism>
<feature type="transmembrane region" description="Helical" evidence="1">
    <location>
        <begin position="49"/>
        <end position="69"/>
    </location>
</feature>
<dbReference type="EMBL" id="BARS01009688">
    <property type="protein sequence ID" value="GAF78162.1"/>
    <property type="molecule type" value="Genomic_DNA"/>
</dbReference>
<reference evidence="2" key="1">
    <citation type="journal article" date="2014" name="Front. Microbiol.">
        <title>High frequency of phylogenetically diverse reductive dehalogenase-homologous genes in deep subseafloor sedimentary metagenomes.</title>
        <authorList>
            <person name="Kawai M."/>
            <person name="Futagami T."/>
            <person name="Toyoda A."/>
            <person name="Takaki Y."/>
            <person name="Nishi S."/>
            <person name="Hori S."/>
            <person name="Arai W."/>
            <person name="Tsubouchi T."/>
            <person name="Morono Y."/>
            <person name="Uchiyama I."/>
            <person name="Ito T."/>
            <person name="Fujiyama A."/>
            <person name="Inagaki F."/>
            <person name="Takami H."/>
        </authorList>
    </citation>
    <scope>NUCLEOTIDE SEQUENCE</scope>
    <source>
        <strain evidence="2">Expedition CK06-06</strain>
    </source>
</reference>
<accession>X0SQK3</accession>
<gene>
    <name evidence="2" type="ORF">S01H1_18156</name>
</gene>
<keyword evidence="1" id="KW-1133">Transmembrane helix</keyword>
<keyword evidence="1" id="KW-0472">Membrane</keyword>
<protein>
    <submittedName>
        <fullName evidence="2">Uncharacterized protein</fullName>
    </submittedName>
</protein>
<comment type="caution">
    <text evidence="2">The sequence shown here is derived from an EMBL/GenBank/DDBJ whole genome shotgun (WGS) entry which is preliminary data.</text>
</comment>
<keyword evidence="1" id="KW-0812">Transmembrane</keyword>
<sequence>MKKEFSNNQLITIAVMAIALSLVSMWISVGELDITGAVTGIGTDYKTTPFIAILAIVLTGMIIGGYVYFKKRKKG</sequence>